<proteinExistence type="predicted"/>
<evidence type="ECO:0008006" key="4">
    <source>
        <dbReference type="Google" id="ProtNLM"/>
    </source>
</evidence>
<dbReference type="RefSeq" id="XP_071936364.1">
    <property type="nucleotide sequence ID" value="XM_072080263.1"/>
</dbReference>
<sequence length="389" mass="44021">MQLQKRLHDWSAVVCDSAHLSSIDCKCSALERKEEVFMPVSNSNIQSSGVESPCSPSSSVTAHSSCGSNDFHEALQNYFDMSEKKYWLPWEEDLYVRTYVEWQQNGKWEATRSTLANFTALANYLTQECGLGCTASQCQSKYYRMVEKWRLFTHLRGDSAKPETGIGWDAEHKCFQAGADQWAYLYQINKHYLEFQHPNSADLVMQWDAVMGGKHATGSRAQSSAQPSPQYVPPRVRRRRGDSSDIKGKGVASSSVIDPPHHFLSSDDEDSPVPRNPGKRPISSGAYSSEKDGSRGAKSRRSGSENYQEALSNFNRFSCIAANEKESREKYSIAAAKKAVESLGLEKRLHMFLLKELLDEEFRALFLSFSRDEQLTWIEMFIIPKMEGK</sequence>
<evidence type="ECO:0000256" key="1">
    <source>
        <dbReference type="SAM" id="MobiDB-lite"/>
    </source>
</evidence>
<keyword evidence="2" id="KW-1185">Reference proteome</keyword>
<gene>
    <name evidence="3" type="primary">LOC140036958</name>
</gene>
<dbReference type="GeneID" id="140036958"/>
<evidence type="ECO:0000313" key="3">
    <source>
        <dbReference type="RefSeq" id="XP_071936364.1"/>
    </source>
</evidence>
<dbReference type="InterPro" id="IPR045026">
    <property type="entry name" value="LIMYB"/>
</dbReference>
<dbReference type="Proteomes" id="UP001652660">
    <property type="component" value="Chromosome 2e"/>
</dbReference>
<name>A0ABM4WX48_COFAR</name>
<dbReference type="PANTHER" id="PTHR47584:SF17">
    <property type="entry name" value="MYB_SANT-LIKE DNA-BINDING DOMAIN PROTEIN"/>
    <property type="match status" value="1"/>
</dbReference>
<reference evidence="3" key="1">
    <citation type="submission" date="2025-08" db="UniProtKB">
        <authorList>
            <consortium name="RefSeq"/>
        </authorList>
    </citation>
    <scope>IDENTIFICATION</scope>
    <source>
        <tissue evidence="3">Leaves</tissue>
    </source>
</reference>
<organism evidence="2 3">
    <name type="scientific">Coffea arabica</name>
    <name type="common">Arabian coffee</name>
    <dbReference type="NCBI Taxonomy" id="13443"/>
    <lineage>
        <taxon>Eukaryota</taxon>
        <taxon>Viridiplantae</taxon>
        <taxon>Streptophyta</taxon>
        <taxon>Embryophyta</taxon>
        <taxon>Tracheophyta</taxon>
        <taxon>Spermatophyta</taxon>
        <taxon>Magnoliopsida</taxon>
        <taxon>eudicotyledons</taxon>
        <taxon>Gunneridae</taxon>
        <taxon>Pentapetalae</taxon>
        <taxon>asterids</taxon>
        <taxon>lamiids</taxon>
        <taxon>Gentianales</taxon>
        <taxon>Rubiaceae</taxon>
        <taxon>Ixoroideae</taxon>
        <taxon>Gardenieae complex</taxon>
        <taxon>Bertiereae - Coffeeae clade</taxon>
        <taxon>Coffeeae</taxon>
        <taxon>Coffea</taxon>
    </lineage>
</organism>
<accession>A0ABM4WX48</accession>
<dbReference type="PANTHER" id="PTHR47584">
    <property type="match status" value="1"/>
</dbReference>
<protein>
    <recommendedName>
        <fullName evidence="4">Myb-like domain-containing protein</fullName>
    </recommendedName>
</protein>
<evidence type="ECO:0000313" key="2">
    <source>
        <dbReference type="Proteomes" id="UP001652660"/>
    </source>
</evidence>
<feature type="region of interest" description="Disordered" evidence="1">
    <location>
        <begin position="215"/>
        <end position="306"/>
    </location>
</feature>